<proteinExistence type="predicted"/>
<protein>
    <recommendedName>
        <fullName evidence="2">F-box domain-containing protein</fullName>
    </recommendedName>
</protein>
<sequence length="210" mass="23494">MADDRSNSITTTSAPSSSGTAVTTSECSRSSVHTNDNEYLSNLIPELLFEILIYSSTSDFLSLVQTCQRLGKVIINNSAYIYNKVIKTRYAAVAGLLDTKMMKGWLTPTHPATTACEAYMIKEKSLRQRRYPGHHSSDLDITIRLSKPGPQYLHALVEFGDQVLATFRYHALALDVPADLRLLWRTNLPFTMELDRLMVEMLKVANTTAT</sequence>
<dbReference type="PROSITE" id="PS50181">
    <property type="entry name" value="FBOX"/>
    <property type="match status" value="1"/>
</dbReference>
<evidence type="ECO:0000313" key="3">
    <source>
        <dbReference type="EMBL" id="KAG4419158.1"/>
    </source>
</evidence>
<feature type="region of interest" description="Disordered" evidence="1">
    <location>
        <begin position="1"/>
        <end position="29"/>
    </location>
</feature>
<keyword evidence="4" id="KW-1185">Reference proteome</keyword>
<organism evidence="3 4">
    <name type="scientific">Cadophora malorum</name>
    <dbReference type="NCBI Taxonomy" id="108018"/>
    <lineage>
        <taxon>Eukaryota</taxon>
        <taxon>Fungi</taxon>
        <taxon>Dikarya</taxon>
        <taxon>Ascomycota</taxon>
        <taxon>Pezizomycotina</taxon>
        <taxon>Leotiomycetes</taxon>
        <taxon>Helotiales</taxon>
        <taxon>Ploettnerulaceae</taxon>
        <taxon>Cadophora</taxon>
    </lineage>
</organism>
<evidence type="ECO:0000313" key="4">
    <source>
        <dbReference type="Proteomes" id="UP000664132"/>
    </source>
</evidence>
<evidence type="ECO:0000259" key="2">
    <source>
        <dbReference type="PROSITE" id="PS50181"/>
    </source>
</evidence>
<dbReference type="Proteomes" id="UP000664132">
    <property type="component" value="Unassembled WGS sequence"/>
</dbReference>
<feature type="domain" description="F-box" evidence="2">
    <location>
        <begin position="37"/>
        <end position="85"/>
    </location>
</feature>
<dbReference type="OrthoDB" id="3516938at2759"/>
<dbReference type="EMBL" id="JAFJYH010000112">
    <property type="protein sequence ID" value="KAG4419158.1"/>
    <property type="molecule type" value="Genomic_DNA"/>
</dbReference>
<dbReference type="InterPro" id="IPR001810">
    <property type="entry name" value="F-box_dom"/>
</dbReference>
<gene>
    <name evidence="3" type="ORF">IFR04_007754</name>
</gene>
<accession>A0A8H7WAB1</accession>
<dbReference type="AlphaFoldDB" id="A0A8H7WAB1"/>
<evidence type="ECO:0000256" key="1">
    <source>
        <dbReference type="SAM" id="MobiDB-lite"/>
    </source>
</evidence>
<feature type="compositionally biased region" description="Low complexity" evidence="1">
    <location>
        <begin position="7"/>
        <end position="25"/>
    </location>
</feature>
<reference evidence="3" key="1">
    <citation type="submission" date="2021-02" db="EMBL/GenBank/DDBJ databases">
        <title>Genome sequence Cadophora malorum strain M34.</title>
        <authorList>
            <person name="Stefanovic E."/>
            <person name="Vu D."/>
            <person name="Scully C."/>
            <person name="Dijksterhuis J."/>
            <person name="Roader J."/>
            <person name="Houbraken J."/>
        </authorList>
    </citation>
    <scope>NUCLEOTIDE SEQUENCE</scope>
    <source>
        <strain evidence="3">M34</strain>
    </source>
</reference>
<comment type="caution">
    <text evidence="3">The sequence shown here is derived from an EMBL/GenBank/DDBJ whole genome shotgun (WGS) entry which is preliminary data.</text>
</comment>
<name>A0A8H7WAB1_9HELO</name>